<sequence>MKYSEVKDFNYDDCFKLRCLIVEKHDKHKEPFTIRIYMDDLIIFQYIMQR</sequence>
<name>A0AAP2UG42_9FIRM</name>
<comment type="caution">
    <text evidence="1">The sequence shown here is derived from an EMBL/GenBank/DDBJ whole genome shotgun (WGS) entry which is preliminary data.</text>
</comment>
<gene>
    <name evidence="1" type="ORF">NE542_10045</name>
</gene>
<protein>
    <submittedName>
        <fullName evidence="1">Uncharacterized protein</fullName>
    </submittedName>
</protein>
<dbReference type="AlphaFoldDB" id="A0AAP2UG42"/>
<proteinExistence type="predicted"/>
<evidence type="ECO:0000313" key="1">
    <source>
        <dbReference type="EMBL" id="MCQ5062154.1"/>
    </source>
</evidence>
<organism evidence="1 2">
    <name type="scientific">Faecalibacillus intestinalis</name>
    <dbReference type="NCBI Taxonomy" id="1982626"/>
    <lineage>
        <taxon>Bacteria</taxon>
        <taxon>Bacillati</taxon>
        <taxon>Bacillota</taxon>
        <taxon>Erysipelotrichia</taxon>
        <taxon>Erysipelotrichales</taxon>
        <taxon>Coprobacillaceae</taxon>
        <taxon>Faecalibacillus</taxon>
    </lineage>
</organism>
<dbReference type="EMBL" id="JANGBO010000009">
    <property type="protein sequence ID" value="MCQ5062154.1"/>
    <property type="molecule type" value="Genomic_DNA"/>
</dbReference>
<evidence type="ECO:0000313" key="2">
    <source>
        <dbReference type="Proteomes" id="UP001204814"/>
    </source>
</evidence>
<dbReference type="RefSeq" id="WP_155522452.1">
    <property type="nucleotide sequence ID" value="NZ_AP031432.1"/>
</dbReference>
<accession>A0AAP2UG42</accession>
<dbReference type="Proteomes" id="UP001204814">
    <property type="component" value="Unassembled WGS sequence"/>
</dbReference>
<reference evidence="1" key="1">
    <citation type="submission" date="2022-06" db="EMBL/GenBank/DDBJ databases">
        <title>Isolation of gut microbiota from human fecal samples.</title>
        <authorList>
            <person name="Pamer E.G."/>
            <person name="Barat B."/>
            <person name="Waligurski E."/>
            <person name="Medina S."/>
            <person name="Paddock L."/>
            <person name="Mostad J."/>
        </authorList>
    </citation>
    <scope>NUCLEOTIDE SEQUENCE</scope>
    <source>
        <strain evidence="1">DFI.6.24</strain>
    </source>
</reference>